<dbReference type="Gene3D" id="3.40.50.10390">
    <property type="entry name" value="Gingipain r, domain 1"/>
    <property type="match status" value="1"/>
</dbReference>
<evidence type="ECO:0000259" key="3">
    <source>
        <dbReference type="Pfam" id="PF01364"/>
    </source>
</evidence>
<keyword evidence="1 2" id="KW-0732">Signal</keyword>
<organism evidence="4 5">
    <name type="scientific">Porphyromonas crevioricanis JCM 15906</name>
    <dbReference type="NCBI Taxonomy" id="1305617"/>
    <lineage>
        <taxon>Bacteria</taxon>
        <taxon>Pseudomonadati</taxon>
        <taxon>Bacteroidota</taxon>
        <taxon>Bacteroidia</taxon>
        <taxon>Bacteroidales</taxon>
        <taxon>Porphyromonadaceae</taxon>
        <taxon>Porphyromonas</taxon>
    </lineage>
</organism>
<dbReference type="InterPro" id="IPR001769">
    <property type="entry name" value="Gingipain"/>
</dbReference>
<protein>
    <recommendedName>
        <fullName evidence="3">Gingipain domain-containing protein</fullName>
    </recommendedName>
</protein>
<evidence type="ECO:0000256" key="2">
    <source>
        <dbReference type="SAM" id="SignalP"/>
    </source>
</evidence>
<dbReference type="NCBIfam" id="NF033707">
    <property type="entry name" value="T9SS_sortase"/>
    <property type="match status" value="1"/>
</dbReference>
<evidence type="ECO:0000313" key="4">
    <source>
        <dbReference type="EMBL" id="GAD04384.1"/>
    </source>
</evidence>
<dbReference type="Gene3D" id="3.40.50.1460">
    <property type="match status" value="1"/>
</dbReference>
<dbReference type="GO" id="GO:0008234">
    <property type="term" value="F:cysteine-type peptidase activity"/>
    <property type="evidence" value="ECO:0007669"/>
    <property type="project" value="InterPro"/>
</dbReference>
<name>S4PFY5_9PORP</name>
<reference evidence="4 5" key="2">
    <citation type="journal article" date="2013" name="Genome Announc.">
        <title>Draft Genome Sequences of Porphyromonas crevioricanis JCM 15906T and Porphyromonas cansulci JCM 13913T Isolated from a Canine Oral Cavity.</title>
        <authorList>
            <person name="Sakamoto M."/>
            <person name="Tanaka N."/>
            <person name="Shiwa Y."/>
            <person name="Yoshikawa H."/>
            <person name="Ohkuma M."/>
        </authorList>
    </citation>
    <scope>NUCLEOTIDE SEQUENCE [LARGE SCALE GENOMIC DNA]</scope>
    <source>
        <strain evidence="4 5">JCM 15906</strain>
    </source>
</reference>
<dbReference type="AlphaFoldDB" id="S4PFY5"/>
<dbReference type="CDD" id="cd02258">
    <property type="entry name" value="Peptidase_C25_N"/>
    <property type="match status" value="1"/>
</dbReference>
<gene>
    <name evidence="4" type="ORF">PORCRE_68</name>
</gene>
<proteinExistence type="predicted"/>
<sequence>MTVHRYHHLLSLLCLSLLCTVGFISSPRVQAQSFPPPSSEALPLAAQTSVMNSGHWVKVDVTESGVYCITDEELRRAGFKDPEKVGVYGYGGAMLPEDLRRIKATDLPAQPSLREGNALYFYSPGTTTWYYDGKTKRYQHTTNIYSSSGYYLLSDAADPVRIQEKTPSEAAQGEERSTIAVLLHEEDRTSLAFSGRKLWGESFAFRTDYQFEEILPPHATGDIRAKLRYVSRRSTEGKMTMSLNNRHVIEDIQTRIDPNNERFSSYVRGYDCIAYSKDAVQPTSEKLWVELKYSRTGQSVYLDYYELNIDGQLRLSPGKQLPMYQLPRPEKKGQALRYMIDGADSETRVFSTSEIGNPYLCPLRPYNGTYGFVDEAPGDRGATYIAFRLSDARKVQITGPVANQNLRGETWPDLIIITPTGLKPEAERLAEYHRSADGMRVVVATDEQVYNEFTGGTPDATAYRLLAKTYYDGYLIENSTSEKPCPIQLLLFGDGSYDNRMVTTDWKQYRSKGYNFLLTYQSENSLNLDSYTADSYFTALNANESNKPIGAQKYTIGVGRIPVRTLAEAHTVVTKTIRYAEDRKPGQWKTRAIFVADNQDGFSHFRQSNRIADGLQELNPSLIVDKVLMDMYKLVSVNGKTTVPDATRKLMDVLNKGALLINYNGHGGPQGWADEQLLTLQMIKNFKYKNLPIWITATCDFCNFDHFSTSAGEEVLFNEQSGAPALFTTSRVVLDVPNFELNQALTGRLFKQTLNKRSYRLGSVLSQAKNPNEYVSPSDTINKLSFFLIGDPALSLRLPTHQIRVKKINGLASGGKDLIPLRAMQSVVIEGEVTESGGDNLDEQYNGKLYVSIFDSRQELTTFPDKSGKTQTIQDYPSVIYAGLAEVVNGRFECRFVVPKDLIYTGTEGRANFYCYDEKRGLEATGYDKSFFIDHGLAQDVEDKEPPVIEHCYLGVEKFRSGDKVNESPLFVAKLFDKSGINHSGLGPGHSISLSIHGATTAVHELNSYFTPSSLESGKGEVAFVLPTLNEGDHTATFTVWDIFNNVTTYDFAFRVVPGLSPVDVATTVRPNPVRSDQVNIAIQTNQPSVELQCYAELYDFTGRVVQRTPQTTISSQPDAPAILTFSIDPGLIDGLYLYRIFIGHNNDQMNHSEGKLLLQRQ</sequence>
<comment type="caution">
    <text evidence="4">The sequence shown here is derived from an EMBL/GenBank/DDBJ whole genome shotgun (WGS) entry which is preliminary data.</text>
</comment>
<dbReference type="Pfam" id="PF01364">
    <property type="entry name" value="Peptidase_C25"/>
    <property type="match status" value="1"/>
</dbReference>
<dbReference type="InterPro" id="IPR029031">
    <property type="entry name" value="Gingipain_N_sf"/>
</dbReference>
<dbReference type="RefSeq" id="WP_023935796.1">
    <property type="nucleotide sequence ID" value="NZ_BAOU01000002.1"/>
</dbReference>
<feature type="chain" id="PRO_5004522099" description="Gingipain domain-containing protein" evidence="2">
    <location>
        <begin position="32"/>
        <end position="1162"/>
    </location>
</feature>
<evidence type="ECO:0000313" key="5">
    <source>
        <dbReference type="Proteomes" id="UP000018031"/>
    </source>
</evidence>
<accession>S4PFY5</accession>
<dbReference type="SUPFAM" id="SSF52129">
    <property type="entry name" value="Caspase-like"/>
    <property type="match status" value="1"/>
</dbReference>
<evidence type="ECO:0000256" key="1">
    <source>
        <dbReference type="ARBA" id="ARBA00022729"/>
    </source>
</evidence>
<feature type="signal peptide" evidence="2">
    <location>
        <begin position="1"/>
        <end position="31"/>
    </location>
</feature>
<dbReference type="GO" id="GO:0006508">
    <property type="term" value="P:proteolysis"/>
    <property type="evidence" value="ECO:0007669"/>
    <property type="project" value="InterPro"/>
</dbReference>
<reference evidence="5" key="1">
    <citation type="journal article" date="2013" name="Genome">
        <title>Draft Genome Sequences of Porphyromonas crevioricanis JCM 15906T and Porphyromonas cansulci JCM 13913T Isolated from a Canine Oral Cavity.</title>
        <authorList>
            <person name="Sakamoto M."/>
            <person name="Tanaka N."/>
            <person name="Shiwa Y."/>
            <person name="Yoshikawa H."/>
            <person name="Ohkuma M."/>
        </authorList>
    </citation>
    <scope>NUCLEOTIDE SEQUENCE [LARGE SCALE GENOMIC DNA]</scope>
    <source>
        <strain evidence="5">JCM 15906</strain>
    </source>
</reference>
<dbReference type="Proteomes" id="UP000018031">
    <property type="component" value="Unassembled WGS sequence"/>
</dbReference>
<feature type="domain" description="Gingipain" evidence="3">
    <location>
        <begin position="415"/>
        <end position="796"/>
    </location>
</feature>
<dbReference type="InterPro" id="IPR029030">
    <property type="entry name" value="Caspase-like_dom_sf"/>
</dbReference>
<dbReference type="EMBL" id="BAOU01000002">
    <property type="protein sequence ID" value="GAD04384.1"/>
    <property type="molecule type" value="Genomic_DNA"/>
</dbReference>